<dbReference type="Proteomes" id="UP001054945">
    <property type="component" value="Unassembled WGS sequence"/>
</dbReference>
<evidence type="ECO:0000313" key="1">
    <source>
        <dbReference type="EMBL" id="GIY06644.1"/>
    </source>
</evidence>
<protein>
    <submittedName>
        <fullName evidence="1">Uncharacterized protein</fullName>
    </submittedName>
</protein>
<proteinExistence type="predicted"/>
<keyword evidence="2" id="KW-1185">Reference proteome</keyword>
<evidence type="ECO:0000313" key="2">
    <source>
        <dbReference type="Proteomes" id="UP001054945"/>
    </source>
</evidence>
<accession>A0AAV4QD63</accession>
<sequence>MFIAENIQNNECHSEFQNKLCFGRKIFAENVRCKKYSKYKMYEYHSEFQTSFIFGLKMFSRKYKNLRIPLGNRVMFRAEYVRRKIFVAEYVRMPLANVNQVIFSSGNCLAENVRMSLLLPHAIDEC</sequence>
<reference evidence="1 2" key="1">
    <citation type="submission" date="2021-06" db="EMBL/GenBank/DDBJ databases">
        <title>Caerostris extrusa draft genome.</title>
        <authorList>
            <person name="Kono N."/>
            <person name="Arakawa K."/>
        </authorList>
    </citation>
    <scope>NUCLEOTIDE SEQUENCE [LARGE SCALE GENOMIC DNA]</scope>
</reference>
<name>A0AAV4QD63_CAEEX</name>
<comment type="caution">
    <text evidence="1">The sequence shown here is derived from an EMBL/GenBank/DDBJ whole genome shotgun (WGS) entry which is preliminary data.</text>
</comment>
<organism evidence="1 2">
    <name type="scientific">Caerostris extrusa</name>
    <name type="common">Bark spider</name>
    <name type="synonym">Caerostris bankana</name>
    <dbReference type="NCBI Taxonomy" id="172846"/>
    <lineage>
        <taxon>Eukaryota</taxon>
        <taxon>Metazoa</taxon>
        <taxon>Ecdysozoa</taxon>
        <taxon>Arthropoda</taxon>
        <taxon>Chelicerata</taxon>
        <taxon>Arachnida</taxon>
        <taxon>Araneae</taxon>
        <taxon>Araneomorphae</taxon>
        <taxon>Entelegynae</taxon>
        <taxon>Araneoidea</taxon>
        <taxon>Araneidae</taxon>
        <taxon>Caerostris</taxon>
    </lineage>
</organism>
<dbReference type="EMBL" id="BPLR01005984">
    <property type="protein sequence ID" value="GIY06644.1"/>
    <property type="molecule type" value="Genomic_DNA"/>
</dbReference>
<dbReference type="AlphaFoldDB" id="A0AAV4QD63"/>
<gene>
    <name evidence="1" type="ORF">CEXT_693251</name>
</gene>